<evidence type="ECO:0000313" key="2">
    <source>
        <dbReference type="Proteomes" id="UP001225378"/>
    </source>
</evidence>
<dbReference type="Proteomes" id="UP001225378">
    <property type="component" value="Chromosome"/>
</dbReference>
<accession>A0AAU7NQI0</accession>
<sequence>MTVLLVIDTFGIDSEQAIVADNNFLAIDKLRQTITQHLKDCDEELLRVRFKSQALYERFKDFEGLDNVLPTLRLLPRLVYRDQVNEVLPDWLSNEMIIQLNLLSRHEGQVLGSTLLDNIILTCGRDLLAKDYLDFTNALIKQDNAFWKLLAVSEVKERFYEHFRFSFDFSEELATAFLEKIVGNPSIDAFLDLLAYEQHQDLLRRKFAELHLHISLPPKSLPSILLSAPLLELMEEDARELPSKCISALEELARKVEKKQAKPSDVSDVIIAPWPTLLNKLVELIKRNGILISTELVEQLECFNSKKACQLAEAFKKQVDLTLLSPLSNDATTDDVLRWSERYFELVRQQFLHKQALNETLNVSFSKWLVKQSARVTRSGADWRQFSKRVESFLQQGYLVVVCVVDALSALNQDLLLESAKQIEHLDLKSEILFAPLPTLTEVGKMAIVTGKPSSQLPSDQESAIRQSYQAYLPKENSLKVIKSWKSSASEHIVEETNLVVFFENRIDERLHDCVDFSKHRKDVAPILKQVMASIDNWKKDACYMNREVAFLITADHGMTVVQANYQGEVLGEVKERVFKRKNMPNDDIEGFEFIQQDTNYGYLVPTARVGLNDSAGLTHGGLTPEEVLVPFVTLTSRQPEAITTPLELTVLNNKCQRLGDKTWRLSVELFASVAVKNVEIKLESPLNGEESIMALDVSSYQRLFLDFSSSSEQIGLTDITIHLKYDRDGAHEINTKQFSCVFPESLIEKDATTQGFEDMFN</sequence>
<evidence type="ECO:0000313" key="1">
    <source>
        <dbReference type="EMBL" id="XBS19209.1"/>
    </source>
</evidence>
<evidence type="ECO:0008006" key="3">
    <source>
        <dbReference type="Google" id="ProtNLM"/>
    </source>
</evidence>
<reference evidence="1 2" key="1">
    <citation type="journal article" date="2024" name="Microbiology">
        <title>Methylomarinum rosea sp. nov., a novel halophilic methanotrophic bacterium from the hypersaline Lake Elton.</title>
        <authorList>
            <person name="Suleimanov R.Z."/>
            <person name="Oshkin I.Y."/>
            <person name="Danilova O.V."/>
            <person name="Suzina N.E."/>
            <person name="Dedysh S.N."/>
        </authorList>
    </citation>
    <scope>NUCLEOTIDE SEQUENCE [LARGE SCALE GENOMIC DNA]</scope>
    <source>
        <strain evidence="1 2">Ch1-1</strain>
    </source>
</reference>
<organism evidence="1 2">
    <name type="scientific">Methylomarinum roseum</name>
    <dbReference type="NCBI Taxonomy" id="3067653"/>
    <lineage>
        <taxon>Bacteria</taxon>
        <taxon>Pseudomonadati</taxon>
        <taxon>Pseudomonadota</taxon>
        <taxon>Gammaproteobacteria</taxon>
        <taxon>Methylococcales</taxon>
        <taxon>Methylococcaceae</taxon>
        <taxon>Methylomarinum</taxon>
    </lineage>
</organism>
<proteinExistence type="predicted"/>
<dbReference type="KEGG" id="mech:Q9L42_012620"/>
<gene>
    <name evidence="1" type="ORF">Q9L42_012620</name>
</gene>
<protein>
    <recommendedName>
        <fullName evidence="3">PglZ domain-containing protein</fullName>
    </recommendedName>
</protein>
<name>A0AAU7NQI0_9GAMM</name>
<dbReference type="AlphaFoldDB" id="A0AAU7NQI0"/>
<dbReference type="RefSeq" id="WP_349431174.1">
    <property type="nucleotide sequence ID" value="NZ_CP157743.1"/>
</dbReference>
<dbReference type="Pfam" id="PF08665">
    <property type="entry name" value="PglZ"/>
    <property type="match status" value="1"/>
</dbReference>
<dbReference type="EMBL" id="CP157743">
    <property type="protein sequence ID" value="XBS19209.1"/>
    <property type="molecule type" value="Genomic_DNA"/>
</dbReference>
<keyword evidence="2" id="KW-1185">Reference proteome</keyword>